<reference evidence="8" key="3">
    <citation type="submission" date="2014-01" db="EMBL/GenBank/DDBJ databases">
        <title>Evolution of pathogenesis and genome organization in the Tremellales.</title>
        <authorList>
            <person name="Cuomo C."/>
            <person name="Litvintseva A."/>
            <person name="Heitman J."/>
            <person name="Chen Y."/>
            <person name="Sun S."/>
            <person name="Springer D."/>
            <person name="Dromer F."/>
            <person name="Young S."/>
            <person name="Zeng Q."/>
            <person name="Chapman S."/>
            <person name="Gujja S."/>
            <person name="Saif S."/>
            <person name="Birren B."/>
        </authorList>
    </citation>
    <scope>NUCLEOTIDE SEQUENCE</scope>
    <source>
        <strain evidence="8">CBS 10118</strain>
    </source>
</reference>
<feature type="binding site" evidence="7">
    <location>
        <position position="55"/>
    </location>
    <ligand>
        <name>substrate</name>
    </ligand>
</feature>
<dbReference type="InterPro" id="IPR008183">
    <property type="entry name" value="Aldose_1/G6P_1-epimerase"/>
</dbReference>
<dbReference type="SUPFAM" id="SSF74650">
    <property type="entry name" value="Galactose mutarotase-like"/>
    <property type="match status" value="1"/>
</dbReference>
<gene>
    <name evidence="8" type="ORF">I302_02608</name>
    <name evidence="9" type="ORF">I302_103903</name>
</gene>
<evidence type="ECO:0000256" key="4">
    <source>
        <dbReference type="ARBA" id="ARBA00023235"/>
    </source>
</evidence>
<evidence type="ECO:0000256" key="7">
    <source>
        <dbReference type="PIRSR" id="PIRSR016020-2"/>
    </source>
</evidence>
<dbReference type="PANTHER" id="PTHR11122:SF13">
    <property type="entry name" value="GLUCOSE-6-PHOSPHATE 1-EPIMERASE"/>
    <property type="match status" value="1"/>
</dbReference>
<dbReference type="Proteomes" id="UP000092730">
    <property type="component" value="Chromosome 2"/>
</dbReference>
<evidence type="ECO:0000313" key="9">
    <source>
        <dbReference type="EMBL" id="WVW81903.1"/>
    </source>
</evidence>
<dbReference type="RefSeq" id="XP_019048832.1">
    <property type="nucleotide sequence ID" value="XM_019189270.1"/>
</dbReference>
<dbReference type="AlphaFoldDB" id="A0A1B9G9P5"/>
<dbReference type="CDD" id="cd09020">
    <property type="entry name" value="D-hex-6-P-epi_like"/>
    <property type="match status" value="1"/>
</dbReference>
<feature type="binding site" evidence="7">
    <location>
        <position position="80"/>
    </location>
    <ligand>
        <name>substrate</name>
    </ligand>
</feature>
<dbReference type="GO" id="GO:0005975">
    <property type="term" value="P:carbohydrate metabolic process"/>
    <property type="evidence" value="ECO:0007669"/>
    <property type="project" value="InterPro"/>
</dbReference>
<comment type="function">
    <text evidence="5">Catalyzes the interconversion between the alpha and beta anomers from at least three hexose 6-phosphate sugars (Glc6P, Gal6P, and Man6P).</text>
</comment>
<dbReference type="PANTHER" id="PTHR11122">
    <property type="entry name" value="APOSPORY-ASSOCIATED PROTEIN C-RELATED"/>
    <property type="match status" value="1"/>
</dbReference>
<dbReference type="KEGG" id="kbi:30207007"/>
<evidence type="ECO:0000313" key="10">
    <source>
        <dbReference type="Proteomes" id="UP000092730"/>
    </source>
</evidence>
<feature type="active site" evidence="6">
    <location>
        <position position="259"/>
    </location>
</feature>
<name>A0A1B9G9P5_9TREE</name>
<reference evidence="9" key="2">
    <citation type="submission" date="2013-07" db="EMBL/GenBank/DDBJ databases">
        <authorList>
            <consortium name="The Broad Institute Genome Sequencing Platform"/>
            <person name="Cuomo C."/>
            <person name="Litvintseva A."/>
            <person name="Chen Y."/>
            <person name="Heitman J."/>
            <person name="Sun S."/>
            <person name="Springer D."/>
            <person name="Dromer F."/>
            <person name="Young S.K."/>
            <person name="Zeng Q."/>
            <person name="Gargeya S."/>
            <person name="Fitzgerald M."/>
            <person name="Abouelleil A."/>
            <person name="Alvarado L."/>
            <person name="Berlin A.M."/>
            <person name="Chapman S.B."/>
            <person name="Dewar J."/>
            <person name="Goldberg J."/>
            <person name="Griggs A."/>
            <person name="Gujja S."/>
            <person name="Hansen M."/>
            <person name="Howarth C."/>
            <person name="Imamovic A."/>
            <person name="Larimer J."/>
            <person name="McCowan C."/>
            <person name="Murphy C."/>
            <person name="Pearson M."/>
            <person name="Priest M."/>
            <person name="Roberts A."/>
            <person name="Saif S."/>
            <person name="Shea T."/>
            <person name="Sykes S."/>
            <person name="Wortman J."/>
            <person name="Nusbaum C."/>
            <person name="Birren B."/>
        </authorList>
    </citation>
    <scope>NUCLEOTIDE SEQUENCE</scope>
    <source>
        <strain evidence="9">CBS 10118</strain>
    </source>
</reference>
<dbReference type="InterPro" id="IPR014718">
    <property type="entry name" value="GH-type_carb-bd"/>
</dbReference>
<evidence type="ECO:0000256" key="3">
    <source>
        <dbReference type="ARBA" id="ARBA00012083"/>
    </source>
</evidence>
<comment type="catalytic activity">
    <reaction evidence="1">
        <text>alpha-D-glucose 6-phosphate = beta-D-glucose 6-phosphate</text>
        <dbReference type="Rhea" id="RHEA:16249"/>
        <dbReference type="ChEBI" id="CHEBI:58225"/>
        <dbReference type="ChEBI" id="CHEBI:58247"/>
        <dbReference type="EC" id="5.1.3.15"/>
    </reaction>
</comment>
<evidence type="ECO:0000256" key="2">
    <source>
        <dbReference type="ARBA" id="ARBA00005866"/>
    </source>
</evidence>
<dbReference type="InterPro" id="IPR025532">
    <property type="entry name" value="G6P_1-epimerase"/>
</dbReference>
<dbReference type="InterPro" id="IPR011013">
    <property type="entry name" value="Gal_mutarotase_sf_dom"/>
</dbReference>
<keyword evidence="4 5" id="KW-0413">Isomerase</keyword>
<feature type="active site" evidence="6">
    <location>
        <position position="154"/>
    </location>
</feature>
<dbReference type="GO" id="GO:0047938">
    <property type="term" value="F:glucose-6-phosphate 1-epimerase activity"/>
    <property type="evidence" value="ECO:0007669"/>
    <property type="project" value="UniProtKB-UniRule"/>
</dbReference>
<evidence type="ECO:0000313" key="8">
    <source>
        <dbReference type="EMBL" id="OCF27762.1"/>
    </source>
</evidence>
<sequence>MGVTETDKSVILNHESGSSAEIYLYGASVVSWKSAGKERLFVSSKAALDGSKAIRGGIPICFPIFGPPPSSPPEYASLSQHGFARNQIWKFEKTVMDRPEGVSVRFTAPAPPAEFQHKYKLAYVVTLSEHQLSTDVHIVNEETDREFKFQALLHGYLAIPDSSKIRISNIPRGTTYVDKILGGKVTQSDGEDIVIDKPIDRVYHSVSSKEIHVDDGFGGGYKVRFRGFEDCTIWNPTEETGKAIADMEDKGWEKYICIEPGYAREFKSLAAGEEFIGQQVYTVL</sequence>
<dbReference type="EMBL" id="CP144542">
    <property type="protein sequence ID" value="WVW81903.1"/>
    <property type="molecule type" value="Genomic_DNA"/>
</dbReference>
<keyword evidence="10" id="KW-1185">Reference proteome</keyword>
<reference evidence="8" key="1">
    <citation type="submission" date="2013-07" db="EMBL/GenBank/DDBJ databases">
        <title>The Genome Sequence of Cryptococcus bestiolae CBS10118.</title>
        <authorList>
            <consortium name="The Broad Institute Genome Sequencing Platform"/>
            <person name="Cuomo C."/>
            <person name="Litvintseva A."/>
            <person name="Chen Y."/>
            <person name="Heitman J."/>
            <person name="Sun S."/>
            <person name="Springer D."/>
            <person name="Dromer F."/>
            <person name="Young S.K."/>
            <person name="Zeng Q."/>
            <person name="Gargeya S."/>
            <person name="Fitzgerald M."/>
            <person name="Abouelleil A."/>
            <person name="Alvarado L."/>
            <person name="Berlin A.M."/>
            <person name="Chapman S.B."/>
            <person name="Dewar J."/>
            <person name="Goldberg J."/>
            <person name="Griggs A."/>
            <person name="Gujja S."/>
            <person name="Hansen M."/>
            <person name="Howarth C."/>
            <person name="Imamovic A."/>
            <person name="Larimer J."/>
            <person name="McCowan C."/>
            <person name="Murphy C."/>
            <person name="Pearson M."/>
            <person name="Priest M."/>
            <person name="Roberts A."/>
            <person name="Saif S."/>
            <person name="Shea T."/>
            <person name="Sykes S."/>
            <person name="Wortman J."/>
            <person name="Nusbaum C."/>
            <person name="Birren B."/>
        </authorList>
    </citation>
    <scope>NUCLEOTIDE SEQUENCE [LARGE SCALE GENOMIC DNA]</scope>
    <source>
        <strain evidence="8">CBS 10118</strain>
    </source>
</reference>
<dbReference type="EC" id="5.1.3.15" evidence="3 5"/>
<dbReference type="GO" id="GO:0030246">
    <property type="term" value="F:carbohydrate binding"/>
    <property type="evidence" value="ECO:0007669"/>
    <property type="project" value="UniProtKB-UniRule"/>
</dbReference>
<proteinExistence type="inferred from homology"/>
<comment type="similarity">
    <text evidence="2 5">Belongs to the glucose-6-phosphate 1-epimerase family.</text>
</comment>
<evidence type="ECO:0000256" key="5">
    <source>
        <dbReference type="PIRNR" id="PIRNR016020"/>
    </source>
</evidence>
<organism evidence="8">
    <name type="scientific">Kwoniella bestiolae CBS 10118</name>
    <dbReference type="NCBI Taxonomy" id="1296100"/>
    <lineage>
        <taxon>Eukaryota</taxon>
        <taxon>Fungi</taxon>
        <taxon>Dikarya</taxon>
        <taxon>Basidiomycota</taxon>
        <taxon>Agaricomycotina</taxon>
        <taxon>Tremellomycetes</taxon>
        <taxon>Tremellales</taxon>
        <taxon>Cryptococcaceae</taxon>
        <taxon>Kwoniella</taxon>
    </lineage>
</organism>
<dbReference type="STRING" id="1296100.A0A1B9G9P5"/>
<evidence type="ECO:0000256" key="1">
    <source>
        <dbReference type="ARBA" id="ARBA00001096"/>
    </source>
</evidence>
<dbReference type="EMBL" id="KI894019">
    <property type="protein sequence ID" value="OCF27762.1"/>
    <property type="molecule type" value="Genomic_DNA"/>
</dbReference>
<dbReference type="GeneID" id="30207007"/>
<dbReference type="Pfam" id="PF01263">
    <property type="entry name" value="Aldose_epim"/>
    <property type="match status" value="1"/>
</dbReference>
<reference evidence="9" key="4">
    <citation type="submission" date="2024-02" db="EMBL/GenBank/DDBJ databases">
        <title>Comparative genomics of Cryptococcus and Kwoniella reveals pathogenesis evolution and contrasting modes of karyotype evolution via chromosome fusion or intercentromeric recombination.</title>
        <authorList>
            <person name="Coelho M.A."/>
            <person name="David-Palma M."/>
            <person name="Shea T."/>
            <person name="Bowers K."/>
            <person name="McGinley-Smith S."/>
            <person name="Mohammad A.W."/>
            <person name="Gnirke A."/>
            <person name="Yurkov A.M."/>
            <person name="Nowrousian M."/>
            <person name="Sun S."/>
            <person name="Cuomo C.A."/>
            <person name="Heitman J."/>
        </authorList>
    </citation>
    <scope>NUCLEOTIDE SEQUENCE</scope>
    <source>
        <strain evidence="9">CBS 10118</strain>
    </source>
</reference>
<dbReference type="Gene3D" id="2.70.98.10">
    <property type="match status" value="1"/>
</dbReference>
<feature type="binding site" evidence="7">
    <location>
        <position position="85"/>
    </location>
    <ligand>
        <name>substrate</name>
    </ligand>
</feature>
<protein>
    <recommendedName>
        <fullName evidence="3 5">Glucose-6-phosphate 1-epimerase</fullName>
        <ecNumber evidence="3 5">5.1.3.15</ecNumber>
    </recommendedName>
</protein>
<dbReference type="PIRSF" id="PIRSF016020">
    <property type="entry name" value="PHexose_mutarotase"/>
    <property type="match status" value="1"/>
</dbReference>
<dbReference type="GO" id="GO:0005737">
    <property type="term" value="C:cytoplasm"/>
    <property type="evidence" value="ECO:0007669"/>
    <property type="project" value="TreeGrafter"/>
</dbReference>
<dbReference type="VEuPathDB" id="FungiDB:I302_02608"/>
<evidence type="ECO:0000256" key="6">
    <source>
        <dbReference type="PIRSR" id="PIRSR016020-1"/>
    </source>
</evidence>
<accession>A0A1B9G9P5</accession>
<dbReference type="OrthoDB" id="1659429at2759"/>